<dbReference type="Gene3D" id="3.30.1450.10">
    <property type="match status" value="1"/>
</dbReference>
<evidence type="ECO:0000313" key="3">
    <source>
        <dbReference type="EMBL" id="BDX07629.1"/>
    </source>
</evidence>
<dbReference type="InterPro" id="IPR021534">
    <property type="entry name" value="DUF3192"/>
</dbReference>
<keyword evidence="4" id="KW-1185">Reference proteome</keyword>
<organism evidence="3 4">
    <name type="scientific">Planctobacterium marinum</name>
    <dbReference type="NCBI Taxonomy" id="1631968"/>
    <lineage>
        <taxon>Bacteria</taxon>
        <taxon>Pseudomonadati</taxon>
        <taxon>Pseudomonadota</taxon>
        <taxon>Gammaproteobacteria</taxon>
        <taxon>Alteromonadales</taxon>
        <taxon>Alteromonadaceae</taxon>
        <taxon>Planctobacterium</taxon>
    </lineage>
</organism>
<evidence type="ECO:0000256" key="2">
    <source>
        <dbReference type="SAM" id="SignalP"/>
    </source>
</evidence>
<dbReference type="PROSITE" id="PS51257">
    <property type="entry name" value="PROKAR_LIPOPROTEIN"/>
    <property type="match status" value="1"/>
</dbReference>
<evidence type="ECO:0000313" key="4">
    <source>
        <dbReference type="Proteomes" id="UP001333710"/>
    </source>
</evidence>
<keyword evidence="1 2" id="KW-0732">Signal</keyword>
<dbReference type="EMBL" id="AP027272">
    <property type="protein sequence ID" value="BDX07629.1"/>
    <property type="molecule type" value="Genomic_DNA"/>
</dbReference>
<feature type="chain" id="PRO_5041290414" description="Lipoprotein" evidence="2">
    <location>
        <begin position="25"/>
        <end position="122"/>
    </location>
</feature>
<dbReference type="Pfam" id="PF11399">
    <property type="entry name" value="DUF3192"/>
    <property type="match status" value="1"/>
</dbReference>
<reference evidence="3" key="1">
    <citation type="submission" date="2023-01" db="EMBL/GenBank/DDBJ databases">
        <title>Complete genome sequence of Planctobacterium marinum strain Dej080120_11.</title>
        <authorList>
            <person name="Ueki S."/>
            <person name="Maruyama F."/>
        </authorList>
    </citation>
    <scope>NUCLEOTIDE SEQUENCE</scope>
    <source>
        <strain evidence="3">Dej080120_11</strain>
    </source>
</reference>
<feature type="signal peptide" evidence="2">
    <location>
        <begin position="1"/>
        <end position="24"/>
    </location>
</feature>
<evidence type="ECO:0000256" key="1">
    <source>
        <dbReference type="ARBA" id="ARBA00022729"/>
    </source>
</evidence>
<gene>
    <name evidence="3" type="ORF">MACH26_31500</name>
</gene>
<evidence type="ECO:0008006" key="5">
    <source>
        <dbReference type="Google" id="ProtNLM"/>
    </source>
</evidence>
<protein>
    <recommendedName>
        <fullName evidence="5">Lipoprotein</fullName>
    </recommendedName>
</protein>
<dbReference type="Proteomes" id="UP001333710">
    <property type="component" value="Chromosome"/>
</dbReference>
<sequence>MKKHLLALLVAGPLALGLSGCVISVDSDGWDGHTVDWEDREYKNRKVIAELELDLGTQQVKDRLGVPDFNETLRRDGETYTVLFYRTQRMHGDGKTTKDECTPLVFKNGALVGWGDTALNRI</sequence>
<name>A0AA48HLV5_9ALTE</name>
<dbReference type="RefSeq" id="WP_338293683.1">
    <property type="nucleotide sequence ID" value="NZ_AP027272.1"/>
</dbReference>
<dbReference type="InterPro" id="IPR037873">
    <property type="entry name" value="BamE-like"/>
</dbReference>
<accession>A0AA48HLV5</accession>
<dbReference type="KEGG" id="pmaw:MACH26_31500"/>
<proteinExistence type="predicted"/>
<dbReference type="AlphaFoldDB" id="A0AA48HLV5"/>